<feature type="domain" description="Aminoglycoside phosphotransferase" evidence="1">
    <location>
        <begin position="89"/>
        <end position="258"/>
    </location>
</feature>
<comment type="caution">
    <text evidence="2">The sequence shown here is derived from an EMBL/GenBank/DDBJ whole genome shotgun (WGS) entry which is preliminary data.</text>
</comment>
<dbReference type="InterPro" id="IPR011009">
    <property type="entry name" value="Kinase-like_dom_sf"/>
</dbReference>
<dbReference type="Proteomes" id="UP001224890">
    <property type="component" value="Unassembled WGS sequence"/>
</dbReference>
<dbReference type="Gene3D" id="3.30.200.20">
    <property type="entry name" value="Phosphorylase Kinase, domain 1"/>
    <property type="match status" value="1"/>
</dbReference>
<name>A0AAJ0ART4_9PEZI</name>
<dbReference type="GO" id="GO:0016301">
    <property type="term" value="F:kinase activity"/>
    <property type="evidence" value="ECO:0007669"/>
    <property type="project" value="UniProtKB-KW"/>
</dbReference>
<dbReference type="EMBL" id="JAHMHR010000014">
    <property type="protein sequence ID" value="KAK1687766.1"/>
    <property type="molecule type" value="Genomic_DNA"/>
</dbReference>
<keyword evidence="3" id="KW-1185">Reference proteome</keyword>
<proteinExistence type="predicted"/>
<organism evidence="2 3">
    <name type="scientific">Colletotrichum godetiae</name>
    <dbReference type="NCBI Taxonomy" id="1209918"/>
    <lineage>
        <taxon>Eukaryota</taxon>
        <taxon>Fungi</taxon>
        <taxon>Dikarya</taxon>
        <taxon>Ascomycota</taxon>
        <taxon>Pezizomycotina</taxon>
        <taxon>Sordariomycetes</taxon>
        <taxon>Hypocreomycetidae</taxon>
        <taxon>Glomerellales</taxon>
        <taxon>Glomerellaceae</taxon>
        <taxon>Colletotrichum</taxon>
        <taxon>Colletotrichum acutatum species complex</taxon>
    </lineage>
</organism>
<reference evidence="2" key="1">
    <citation type="submission" date="2021-06" db="EMBL/GenBank/DDBJ databases">
        <title>Comparative genomics, transcriptomics and evolutionary studies reveal genomic signatures of adaptation to plant cell wall in hemibiotrophic fungi.</title>
        <authorList>
            <consortium name="DOE Joint Genome Institute"/>
            <person name="Baroncelli R."/>
            <person name="Diaz J.F."/>
            <person name="Benocci T."/>
            <person name="Peng M."/>
            <person name="Battaglia E."/>
            <person name="Haridas S."/>
            <person name="Andreopoulos W."/>
            <person name="Labutti K."/>
            <person name="Pangilinan J."/>
            <person name="Floch G.L."/>
            <person name="Makela M.R."/>
            <person name="Henrissat B."/>
            <person name="Grigoriev I.V."/>
            <person name="Crouch J.A."/>
            <person name="De Vries R.P."/>
            <person name="Sukno S.A."/>
            <person name="Thon M.R."/>
        </authorList>
    </citation>
    <scope>NUCLEOTIDE SEQUENCE</scope>
    <source>
        <strain evidence="2">CBS 193.32</strain>
    </source>
</reference>
<dbReference type="SUPFAM" id="SSF56112">
    <property type="entry name" value="Protein kinase-like (PK-like)"/>
    <property type="match status" value="1"/>
</dbReference>
<dbReference type="Pfam" id="PF01636">
    <property type="entry name" value="APH"/>
    <property type="match status" value="1"/>
</dbReference>
<keyword evidence="2" id="KW-0418">Kinase</keyword>
<evidence type="ECO:0000313" key="2">
    <source>
        <dbReference type="EMBL" id="KAK1687766.1"/>
    </source>
</evidence>
<protein>
    <submittedName>
        <fullName evidence="2">Kinase-like domain-containing protein</fullName>
    </submittedName>
</protein>
<dbReference type="InterPro" id="IPR002575">
    <property type="entry name" value="Aminoglycoside_PTrfase"/>
</dbReference>
<sequence>MMSSTPQAPPHPRDWEVGVDEYLAQNEISYETAVPLNTGTSCYIWRLEGLVDAEASANGHQTGQPVIMKCADSTPKYRNFPVSPKRLQFEVKALRSRAVEEACRQEPSVQVPRVLRETKNGFIMSNVGETDLRTAYKTYEFLDAPGIGARLGRWLGSLHVAGIDLGHDGWSFHHNELDKFYVPGGLAEKAIKDAMNDGESERVLAAMRAPAPIHTLTPWDFRPMNIVVHLAEDERVAPDLAVVDWELCHYGDPSNDVRMWFAEVMILEAKFGNRGLLSSFLSAYKQQVGNAVVDEAFVFRVALSAGIYMLWLIPINPRVWDCTEEDVESWKRTSLDYIRAGVNEDVVWLRERCLGPLLV</sequence>
<evidence type="ECO:0000313" key="3">
    <source>
        <dbReference type="Proteomes" id="UP001224890"/>
    </source>
</evidence>
<evidence type="ECO:0000259" key="1">
    <source>
        <dbReference type="Pfam" id="PF01636"/>
    </source>
</evidence>
<dbReference type="RefSeq" id="XP_060431461.1">
    <property type="nucleotide sequence ID" value="XM_060580978.1"/>
</dbReference>
<gene>
    <name evidence="2" type="ORF">BDP55DRAFT_767143</name>
</gene>
<keyword evidence="2" id="KW-0808">Transferase</keyword>
<accession>A0AAJ0ART4</accession>
<dbReference type="Gene3D" id="3.90.1200.10">
    <property type="match status" value="1"/>
</dbReference>
<dbReference type="AlphaFoldDB" id="A0AAJ0ART4"/>
<dbReference type="GeneID" id="85465504"/>